<dbReference type="KEGG" id="emo:DM558_09225"/>
<dbReference type="SUPFAM" id="SSF51182">
    <property type="entry name" value="RmlC-like cupins"/>
    <property type="match status" value="1"/>
</dbReference>
<dbReference type="EC" id="3.5.3.26" evidence="2"/>
<dbReference type="InterPro" id="IPR044697">
    <property type="entry name" value="UGlyAH_cupin_C"/>
</dbReference>
<keyword evidence="3" id="KW-1185">Reference proteome</keyword>
<dbReference type="Pfam" id="PF05899">
    <property type="entry name" value="Cupin_3"/>
    <property type="match status" value="1"/>
</dbReference>
<dbReference type="InterPro" id="IPR011051">
    <property type="entry name" value="RmlC_Cupin_sf"/>
</dbReference>
<dbReference type="CDD" id="cd02211">
    <property type="entry name" value="cupin_UGlyAH_N"/>
    <property type="match status" value="1"/>
</dbReference>
<evidence type="ECO:0000313" key="2">
    <source>
        <dbReference type="EMBL" id="AZS50949.1"/>
    </source>
</evidence>
<evidence type="ECO:0000313" key="3">
    <source>
        <dbReference type="Proteomes" id="UP000273143"/>
    </source>
</evidence>
<dbReference type="PANTHER" id="PTHR34571:SF1">
    <property type="entry name" value="(S)-UREIDOGLYCINE AMINOHYDROLASE"/>
    <property type="match status" value="1"/>
</dbReference>
<feature type="domain" description="(S)-ureidoglycine aminohydrolase cupin" evidence="1">
    <location>
        <begin position="79"/>
        <end position="116"/>
    </location>
</feature>
<proteinExistence type="predicted"/>
<gene>
    <name evidence="2" type="ORF">DM558_09225</name>
</gene>
<dbReference type="Gene3D" id="2.60.120.10">
    <property type="entry name" value="Jelly Rolls"/>
    <property type="match status" value="2"/>
</dbReference>
<dbReference type="NCBIfam" id="TIGR03214">
    <property type="entry name" value="ura-cupin"/>
    <property type="match status" value="1"/>
</dbReference>
<name>A0A3S9XES3_9GAMM</name>
<protein>
    <submittedName>
        <fullName evidence="2">(S)-ureidoglycine aminohydrolase</fullName>
        <ecNumber evidence="2">3.5.3.26</ecNumber>
    </submittedName>
</protein>
<reference evidence="3" key="1">
    <citation type="submission" date="2018-06" db="EMBL/GenBank/DDBJ databases">
        <title>Complete genome of Pseudomonas insecticola strain QZS01.</title>
        <authorList>
            <person name="Wang J."/>
            <person name="Su Q."/>
        </authorList>
    </citation>
    <scope>NUCLEOTIDE SEQUENCE [LARGE SCALE GENOMIC DNA]</scope>
    <source>
        <strain evidence="3">QZS01</strain>
    </source>
</reference>
<organism evidence="2 3">
    <name type="scientific">Entomomonas moraniae</name>
    <dbReference type="NCBI Taxonomy" id="2213226"/>
    <lineage>
        <taxon>Bacteria</taxon>
        <taxon>Pseudomonadati</taxon>
        <taxon>Pseudomonadota</taxon>
        <taxon>Gammaproteobacteria</taxon>
        <taxon>Pseudomonadales</taxon>
        <taxon>Pseudomonadaceae</taxon>
        <taxon>Entomomonas</taxon>
    </lineage>
</organism>
<dbReference type="InterPro" id="IPR014710">
    <property type="entry name" value="RmlC-like_jellyroll"/>
</dbReference>
<dbReference type="CDD" id="cd02212">
    <property type="entry name" value="cupin_UGlyAH_C"/>
    <property type="match status" value="1"/>
</dbReference>
<dbReference type="AlphaFoldDB" id="A0A3S9XES3"/>
<sequence length="261" mass="29144">MGYLNNQTGYPKDILASRSFVKYGNCALLEPNGLVKNVIPGFENCDITIMGSPKMGASFVDYLVTMQPNGKNAKGFGGGEIETFVYVIEGKIKAAADKDVHTLEKGGYLYCPAGVKMFLENDNGNNNSKLFLYKRKYVPIEGYSARVIADNIKNVEEIEYEGMKNVIIQNFLPAELGFDMNIHILNFKMGGSHGYIETHVQEHGALILSGKGMYNLDNQWLPVKEGDYLFMGSYSLQVAYAVGEEDFSYIYSKDCHRDIEL</sequence>
<dbReference type="Proteomes" id="UP000273143">
    <property type="component" value="Chromosome"/>
</dbReference>
<dbReference type="InterPro" id="IPR008579">
    <property type="entry name" value="UGlyAH_Cupin_dom"/>
</dbReference>
<dbReference type="InterPro" id="IPR017627">
    <property type="entry name" value="UGHY"/>
</dbReference>
<dbReference type="GO" id="GO:0071522">
    <property type="term" value="F:ureidoglycine aminohydrolase activity"/>
    <property type="evidence" value="ECO:0007669"/>
    <property type="project" value="UniProtKB-EC"/>
</dbReference>
<dbReference type="RefSeq" id="WP_109702011.1">
    <property type="nucleotide sequence ID" value="NZ_CP029822.1"/>
</dbReference>
<dbReference type="PANTHER" id="PTHR34571">
    <property type="entry name" value="(S)-UREIDOGLYCINE AMINOHYDROLASE"/>
    <property type="match status" value="1"/>
</dbReference>
<keyword evidence="2" id="KW-0378">Hydrolase</keyword>
<evidence type="ECO:0000259" key="1">
    <source>
        <dbReference type="Pfam" id="PF05899"/>
    </source>
</evidence>
<accession>A0A3S9XES3</accession>
<dbReference type="EMBL" id="CP029822">
    <property type="protein sequence ID" value="AZS50949.1"/>
    <property type="molecule type" value="Genomic_DNA"/>
</dbReference>
<dbReference type="InterPro" id="IPR044704">
    <property type="entry name" value="UGlyAH_cupin_N"/>
</dbReference>